<comment type="subcellular location">
    <subcellularLocation>
        <location evidence="1">Plastid</location>
    </subcellularLocation>
</comment>
<keyword evidence="4 5" id="KW-0934">Plastid</keyword>
<evidence type="ECO:0000256" key="1">
    <source>
        <dbReference type="ARBA" id="ARBA00004474"/>
    </source>
</evidence>
<keyword evidence="5" id="KW-0150">Chloroplast</keyword>
<proteinExistence type="inferred from homology"/>
<dbReference type="GO" id="GO:0009536">
    <property type="term" value="C:plastid"/>
    <property type="evidence" value="ECO:0007669"/>
    <property type="project" value="UniProtKB-SubCell"/>
</dbReference>
<accession>A0A1Z1MAM4</accession>
<geneLocation type="chloroplast" evidence="5"/>
<dbReference type="RefSeq" id="YP_009394474.1">
    <property type="nucleotide sequence ID" value="NC_035273.1"/>
</dbReference>
<protein>
    <recommendedName>
        <fullName evidence="3">Uncharacterized protein ycf35</fullName>
    </recommendedName>
</protein>
<name>A0A1Z1MAM4_9FLOR</name>
<dbReference type="Pfam" id="PF06868">
    <property type="entry name" value="DUF1257"/>
    <property type="match status" value="1"/>
</dbReference>
<evidence type="ECO:0000256" key="4">
    <source>
        <dbReference type="ARBA" id="ARBA00022640"/>
    </source>
</evidence>
<organism evidence="5">
    <name type="scientific">Vertebrata thuyoides</name>
    <dbReference type="NCBI Taxonomy" id="2006970"/>
    <lineage>
        <taxon>Eukaryota</taxon>
        <taxon>Rhodophyta</taxon>
        <taxon>Florideophyceae</taxon>
        <taxon>Rhodymeniophycidae</taxon>
        <taxon>Ceramiales</taxon>
        <taxon>Rhodomelaceae</taxon>
        <taxon>Polysiphonioideae</taxon>
        <taxon>Vertebrata</taxon>
    </lineage>
</organism>
<dbReference type="EMBL" id="MF101426">
    <property type="protein sequence ID" value="ARW63036.1"/>
    <property type="molecule type" value="Genomic_DNA"/>
</dbReference>
<evidence type="ECO:0000313" key="5">
    <source>
        <dbReference type="EMBL" id="ARW63036.1"/>
    </source>
</evidence>
<dbReference type="AlphaFoldDB" id="A0A1Z1MAM4"/>
<dbReference type="InterPro" id="IPR009666">
    <property type="entry name" value="Uncharacterised_Ycf35"/>
</dbReference>
<sequence>MSHFSKIKTSITDLGVLKKTITDLGFHYKTSLSNPNEVSSELIDHKDTLFIYDIGLNKNDLPACSFEWQSGQYLIIVDFLLWNLEIDFNYFMDRLLQQYAYNTVIDQGSFQGFHRVEENILSNGSISLTLQRF</sequence>
<dbReference type="PANTHER" id="PTHR39638">
    <property type="entry name" value="YCF35"/>
    <property type="match status" value="1"/>
</dbReference>
<evidence type="ECO:0000256" key="3">
    <source>
        <dbReference type="ARBA" id="ARBA00021585"/>
    </source>
</evidence>
<gene>
    <name evidence="5" type="primary">ycf35</name>
</gene>
<evidence type="ECO:0000256" key="2">
    <source>
        <dbReference type="ARBA" id="ARBA00009068"/>
    </source>
</evidence>
<reference evidence="5" key="1">
    <citation type="journal article" date="2017" name="J. Phycol.">
        <title>Analysis of chloroplast genomes and a supermatrix inform reclassification of the Rhodomelaceae (Rhodophyta).</title>
        <authorList>
            <person name="Diaz-Tapia P."/>
            <person name="Maggs C.A."/>
            <person name="West J.A."/>
            <person name="Verbruggen H."/>
        </authorList>
    </citation>
    <scope>NUCLEOTIDE SEQUENCE</scope>
    <source>
        <strain evidence="5">PD546</strain>
    </source>
</reference>
<dbReference type="GeneID" id="33356341"/>
<dbReference type="PANTHER" id="PTHR39638:SF2">
    <property type="entry name" value="YCF35"/>
    <property type="match status" value="1"/>
</dbReference>
<comment type="similarity">
    <text evidence="2">Belongs to the ycf35 family.</text>
</comment>